<dbReference type="Proteomes" id="UP000193240">
    <property type="component" value="Unassembled WGS sequence"/>
</dbReference>
<dbReference type="STRING" id="105696.A0A1Y2M3A7"/>
<dbReference type="Gene3D" id="1.10.510.10">
    <property type="entry name" value="Transferase(Phosphotransferase) domain 1"/>
    <property type="match status" value="1"/>
</dbReference>
<gene>
    <name evidence="2" type="ORF">B5807_04730</name>
</gene>
<dbReference type="InterPro" id="IPR011009">
    <property type="entry name" value="Kinase-like_dom_sf"/>
</dbReference>
<dbReference type="InterPro" id="IPR050235">
    <property type="entry name" value="CK1_Ser-Thr_kinase"/>
</dbReference>
<dbReference type="SUPFAM" id="SSF56112">
    <property type="entry name" value="Protein kinase-like (PK-like)"/>
    <property type="match status" value="1"/>
</dbReference>
<name>A0A1Y2M3A7_EPING</name>
<organism evidence="2 3">
    <name type="scientific">Epicoccum nigrum</name>
    <name type="common">Soil fungus</name>
    <name type="synonym">Epicoccum purpurascens</name>
    <dbReference type="NCBI Taxonomy" id="105696"/>
    <lineage>
        <taxon>Eukaryota</taxon>
        <taxon>Fungi</taxon>
        <taxon>Dikarya</taxon>
        <taxon>Ascomycota</taxon>
        <taxon>Pezizomycotina</taxon>
        <taxon>Dothideomycetes</taxon>
        <taxon>Pleosporomycetidae</taxon>
        <taxon>Pleosporales</taxon>
        <taxon>Pleosporineae</taxon>
        <taxon>Didymellaceae</taxon>
        <taxon>Epicoccum</taxon>
    </lineage>
</organism>
<sequence>MISLGYVLVYFLRGLLPWQGLKVGKGESRTKLVKKMKIKMLAGELCEGLPDEFQTYVDYTGSLSVDAQPNYAYLWGLFRGLYKRHGLAYENVFDWTVEKCLKDYGELDERLRRASNKHR</sequence>
<keyword evidence="3" id="KW-1185">Reference proteome</keyword>
<evidence type="ECO:0000256" key="1">
    <source>
        <dbReference type="SAM" id="SignalP"/>
    </source>
</evidence>
<dbReference type="OMA" id="VQIMESK"/>
<dbReference type="EMBL" id="KZ107842">
    <property type="protein sequence ID" value="OSS50543.1"/>
    <property type="molecule type" value="Genomic_DNA"/>
</dbReference>
<dbReference type="PANTHER" id="PTHR11909">
    <property type="entry name" value="CASEIN KINASE-RELATED"/>
    <property type="match status" value="1"/>
</dbReference>
<dbReference type="AlphaFoldDB" id="A0A1Y2M3A7"/>
<keyword evidence="1" id="KW-0732">Signal</keyword>
<proteinExistence type="predicted"/>
<accession>A0A1Y2M3A7</accession>
<protein>
    <submittedName>
        <fullName evidence="2">Uncharacterized protein</fullName>
    </submittedName>
</protein>
<evidence type="ECO:0000313" key="2">
    <source>
        <dbReference type="EMBL" id="OSS50543.1"/>
    </source>
</evidence>
<feature type="chain" id="PRO_5012666288" evidence="1">
    <location>
        <begin position="21"/>
        <end position="119"/>
    </location>
</feature>
<evidence type="ECO:0000313" key="3">
    <source>
        <dbReference type="Proteomes" id="UP000193240"/>
    </source>
</evidence>
<reference evidence="2 3" key="1">
    <citation type="journal article" date="2017" name="Genome Announc.">
        <title>Genome sequence of the saprophytic ascomycete Epicoccum nigrum ICMP 19927 strain isolated from New Zealand.</title>
        <authorList>
            <person name="Fokin M."/>
            <person name="Fleetwood D."/>
            <person name="Weir B.S."/>
            <person name="Villas-Boas S.G."/>
        </authorList>
    </citation>
    <scope>NUCLEOTIDE SEQUENCE [LARGE SCALE GENOMIC DNA]</scope>
    <source>
        <strain evidence="2 3">ICMP 19927</strain>
    </source>
</reference>
<feature type="signal peptide" evidence="1">
    <location>
        <begin position="1"/>
        <end position="20"/>
    </location>
</feature>
<dbReference type="InParanoid" id="A0A1Y2M3A7"/>